<keyword evidence="5" id="KW-0067">ATP-binding</keyword>
<reference evidence="9" key="1">
    <citation type="submission" date="2016-11" db="EMBL/GenBank/DDBJ databases">
        <authorList>
            <person name="Varghese N."/>
            <person name="Submissions S."/>
        </authorList>
    </citation>
    <scope>NUCLEOTIDE SEQUENCE [LARGE SCALE GENOMIC DNA]</scope>
    <source>
        <strain evidence="9">UWOS</strain>
    </source>
</reference>
<dbReference type="GO" id="GO:0005975">
    <property type="term" value="P:carbohydrate metabolic process"/>
    <property type="evidence" value="ECO:0007669"/>
    <property type="project" value="InterPro"/>
</dbReference>
<dbReference type="RefSeq" id="WP_073305012.1">
    <property type="nucleotide sequence ID" value="NZ_FRAW01000021.1"/>
</dbReference>
<evidence type="ECO:0000256" key="3">
    <source>
        <dbReference type="ARBA" id="ARBA00022741"/>
    </source>
</evidence>
<evidence type="ECO:0000256" key="4">
    <source>
        <dbReference type="ARBA" id="ARBA00022777"/>
    </source>
</evidence>
<dbReference type="PIRSF" id="PIRSF000535">
    <property type="entry name" value="1PFK/6PFK/LacC"/>
    <property type="match status" value="1"/>
</dbReference>
<gene>
    <name evidence="8" type="ORF">SAMN05720469_12126</name>
</gene>
<evidence type="ECO:0000256" key="2">
    <source>
        <dbReference type="ARBA" id="ARBA00022679"/>
    </source>
</evidence>
<feature type="domain" description="Carbohydrate kinase PfkB" evidence="7">
    <location>
        <begin position="20"/>
        <end position="290"/>
    </location>
</feature>
<keyword evidence="9" id="KW-1185">Reference proteome</keyword>
<evidence type="ECO:0000313" key="9">
    <source>
        <dbReference type="Proteomes" id="UP000184275"/>
    </source>
</evidence>
<dbReference type="PANTHER" id="PTHR46566">
    <property type="entry name" value="1-PHOSPHOFRUCTOKINASE-RELATED"/>
    <property type="match status" value="1"/>
</dbReference>
<dbReference type="InterPro" id="IPR029056">
    <property type="entry name" value="Ribokinase-like"/>
</dbReference>
<name>A0A1M6VZ68_9BACT</name>
<dbReference type="SUPFAM" id="SSF53613">
    <property type="entry name" value="Ribokinase-like"/>
    <property type="match status" value="1"/>
</dbReference>
<dbReference type="GO" id="GO:0016773">
    <property type="term" value="F:phosphotransferase activity, alcohol group as acceptor"/>
    <property type="evidence" value="ECO:0007669"/>
    <property type="project" value="InterPro"/>
</dbReference>
<keyword evidence="4 8" id="KW-0418">Kinase</keyword>
<protein>
    <submittedName>
        <fullName evidence="8">Tagatose-6-phosphate kinase</fullName>
    </submittedName>
</protein>
<dbReference type="AlphaFoldDB" id="A0A1M6VZ68"/>
<evidence type="ECO:0000256" key="6">
    <source>
        <dbReference type="PIRNR" id="PIRNR000535"/>
    </source>
</evidence>
<dbReference type="Gene3D" id="3.40.1190.20">
    <property type="match status" value="1"/>
</dbReference>
<keyword evidence="3" id="KW-0547">Nucleotide-binding</keyword>
<dbReference type="EMBL" id="FRAW01000021">
    <property type="protein sequence ID" value="SHK86801.1"/>
    <property type="molecule type" value="Genomic_DNA"/>
</dbReference>
<sequence>MNGDTLILGLNPTWQRLFLVDEFRPGEVNRLSKVEEFASGKGINCARILRKLGGDFMLAHFLGGERSVSICDEIAAAGIRQVPIWIGDSTRLCTTIISKGDTTELIEPSPQITEAENKDFSQTIGEVWNDVLNIVLCGSFPSGFQKEILSQQNLTGKRLFIDAVDGIDTWLEQGVELLKINLDEYCKLLQRYGIPQITSSPQFWKMTASTLLDRLPIRHLVVTDEDALVHAFYRLEGKFMGIELQPPQIKVVNDIGAGDAFLAGWLSADFLNLPINHCLAKATAVSVARCEVDRPWNLDISRVSALETELLSQIVKMTD</sequence>
<dbReference type="GO" id="GO:0005524">
    <property type="term" value="F:ATP binding"/>
    <property type="evidence" value="ECO:0007669"/>
    <property type="project" value="UniProtKB-KW"/>
</dbReference>
<proteinExistence type="inferred from homology"/>
<dbReference type="InterPro" id="IPR011611">
    <property type="entry name" value="PfkB_dom"/>
</dbReference>
<dbReference type="Proteomes" id="UP000184275">
    <property type="component" value="Unassembled WGS sequence"/>
</dbReference>
<evidence type="ECO:0000256" key="5">
    <source>
        <dbReference type="ARBA" id="ARBA00022840"/>
    </source>
</evidence>
<comment type="similarity">
    <text evidence="1">Belongs to the carbohydrate kinase PfkB family.</text>
</comment>
<dbReference type="GO" id="GO:0016301">
    <property type="term" value="F:kinase activity"/>
    <property type="evidence" value="ECO:0007669"/>
    <property type="project" value="UniProtKB-KW"/>
</dbReference>
<evidence type="ECO:0000256" key="1">
    <source>
        <dbReference type="ARBA" id="ARBA00010688"/>
    </source>
</evidence>
<organism evidence="8 9">
    <name type="scientific">Fibrobacter intestinalis</name>
    <dbReference type="NCBI Taxonomy" id="28122"/>
    <lineage>
        <taxon>Bacteria</taxon>
        <taxon>Pseudomonadati</taxon>
        <taxon>Fibrobacterota</taxon>
        <taxon>Fibrobacteria</taxon>
        <taxon>Fibrobacterales</taxon>
        <taxon>Fibrobacteraceae</taxon>
        <taxon>Fibrobacter</taxon>
    </lineage>
</organism>
<dbReference type="Pfam" id="PF00294">
    <property type="entry name" value="PfkB"/>
    <property type="match status" value="1"/>
</dbReference>
<evidence type="ECO:0000313" key="8">
    <source>
        <dbReference type="EMBL" id="SHK86801.1"/>
    </source>
</evidence>
<dbReference type="PANTHER" id="PTHR46566:SF2">
    <property type="entry name" value="ATP-DEPENDENT 6-PHOSPHOFRUCTOKINASE ISOZYME 2"/>
    <property type="match status" value="1"/>
</dbReference>
<dbReference type="InterPro" id="IPR017583">
    <property type="entry name" value="Tagatose/fructose_Pkinase"/>
</dbReference>
<accession>A0A1M6VZ68</accession>
<evidence type="ECO:0000259" key="7">
    <source>
        <dbReference type="Pfam" id="PF00294"/>
    </source>
</evidence>
<keyword evidence="2 6" id="KW-0808">Transferase</keyword>